<dbReference type="EMBL" id="JASBWS010000061">
    <property type="protein sequence ID" value="KAJ9102914.1"/>
    <property type="molecule type" value="Genomic_DNA"/>
</dbReference>
<accession>A0ACC2VV82</accession>
<comment type="caution">
    <text evidence="1">The sequence shown here is derived from an EMBL/GenBank/DDBJ whole genome shotgun (WGS) entry which is preliminary data.</text>
</comment>
<evidence type="ECO:0000313" key="1">
    <source>
        <dbReference type="EMBL" id="KAJ9102914.1"/>
    </source>
</evidence>
<dbReference type="Proteomes" id="UP001230649">
    <property type="component" value="Unassembled WGS sequence"/>
</dbReference>
<organism evidence="1 2">
    <name type="scientific">Naganishia adeliensis</name>
    <dbReference type="NCBI Taxonomy" id="92952"/>
    <lineage>
        <taxon>Eukaryota</taxon>
        <taxon>Fungi</taxon>
        <taxon>Dikarya</taxon>
        <taxon>Basidiomycota</taxon>
        <taxon>Agaricomycotina</taxon>
        <taxon>Tremellomycetes</taxon>
        <taxon>Filobasidiales</taxon>
        <taxon>Filobasidiaceae</taxon>
        <taxon>Naganishia</taxon>
    </lineage>
</organism>
<proteinExistence type="predicted"/>
<evidence type="ECO:0000313" key="2">
    <source>
        <dbReference type="Proteomes" id="UP001230649"/>
    </source>
</evidence>
<name>A0ACC2VV82_9TREE</name>
<keyword evidence="2" id="KW-1185">Reference proteome</keyword>
<reference evidence="1" key="1">
    <citation type="submission" date="2023-04" db="EMBL/GenBank/DDBJ databases">
        <title>Draft Genome sequencing of Naganishia species isolated from polar environments using Oxford Nanopore Technology.</title>
        <authorList>
            <person name="Leo P."/>
            <person name="Venkateswaran K."/>
        </authorList>
    </citation>
    <scope>NUCLEOTIDE SEQUENCE</scope>
    <source>
        <strain evidence="1">MNA-CCFEE 5262</strain>
    </source>
</reference>
<sequence length="107" mass="11414">MSFFGGASNVTSAPSDMQARKEEMKQRISQELAVANAQTLINCFKKCITRPSTSLGSSEEACLSRCLNLYMAAFDQVSKSYVNRITRERAAMGAAGPAAGGLDATLL</sequence>
<gene>
    <name evidence="1" type="primary">TIM13</name>
    <name evidence="1" type="ORF">QFC20_004880</name>
</gene>
<protein>
    <submittedName>
        <fullName evidence="1">Protein translocase subunit</fullName>
    </submittedName>
</protein>